<proteinExistence type="predicted"/>
<reference evidence="1" key="1">
    <citation type="submission" date="2023-07" db="EMBL/GenBank/DDBJ databases">
        <authorList>
            <consortium name="CYATHOMIX"/>
        </authorList>
    </citation>
    <scope>NUCLEOTIDE SEQUENCE</scope>
    <source>
        <strain evidence="1">N/A</strain>
    </source>
</reference>
<dbReference type="Proteomes" id="UP001176961">
    <property type="component" value="Unassembled WGS sequence"/>
</dbReference>
<evidence type="ECO:0000313" key="1">
    <source>
        <dbReference type="EMBL" id="CAJ0591364.1"/>
    </source>
</evidence>
<dbReference type="AlphaFoldDB" id="A0AA36DRK1"/>
<accession>A0AA36DRK1</accession>
<protein>
    <submittedName>
        <fullName evidence="1">Uncharacterized protein</fullName>
    </submittedName>
</protein>
<dbReference type="EMBL" id="CATQJL010000001">
    <property type="protein sequence ID" value="CAJ0591364.1"/>
    <property type="molecule type" value="Genomic_DNA"/>
</dbReference>
<name>A0AA36DRK1_CYLNA</name>
<comment type="caution">
    <text evidence="1">The sequence shown here is derived from an EMBL/GenBank/DDBJ whole genome shotgun (WGS) entry which is preliminary data.</text>
</comment>
<organism evidence="1 2">
    <name type="scientific">Cylicocyclus nassatus</name>
    <name type="common">Nematode worm</name>
    <dbReference type="NCBI Taxonomy" id="53992"/>
    <lineage>
        <taxon>Eukaryota</taxon>
        <taxon>Metazoa</taxon>
        <taxon>Ecdysozoa</taxon>
        <taxon>Nematoda</taxon>
        <taxon>Chromadorea</taxon>
        <taxon>Rhabditida</taxon>
        <taxon>Rhabditina</taxon>
        <taxon>Rhabditomorpha</taxon>
        <taxon>Strongyloidea</taxon>
        <taxon>Strongylidae</taxon>
        <taxon>Cylicocyclus</taxon>
    </lineage>
</organism>
<keyword evidence="2" id="KW-1185">Reference proteome</keyword>
<evidence type="ECO:0000313" key="2">
    <source>
        <dbReference type="Proteomes" id="UP001176961"/>
    </source>
</evidence>
<gene>
    <name evidence="1" type="ORF">CYNAS_LOCUS3347</name>
</gene>
<sequence length="111" mass="12625">MSNGVRLSLKSVQFRVTGKGKVELGNKVFGKWVQIARMSGDIKLSHRVYTPSEKSGLPQARNTEEELEIAEVENKVNPRLQKFKEKMIAKGYGDYDIEWNVENNALQICIN</sequence>